<comment type="similarity">
    <text evidence="4">Belongs to the PPP phosphatase family.</text>
</comment>
<dbReference type="VEuPathDB" id="TriTrypDB:LPMP_203960"/>
<evidence type="ECO:0000313" key="6">
    <source>
        <dbReference type="EMBL" id="AIN97890.1"/>
    </source>
</evidence>
<dbReference type="AlphaFoldDB" id="A0A088RPX5"/>
<dbReference type="RefSeq" id="XP_010698597.1">
    <property type="nucleotide sequence ID" value="XM_010700295.1"/>
</dbReference>
<dbReference type="SUPFAM" id="SSF56300">
    <property type="entry name" value="Metallo-dependent phosphatases"/>
    <property type="match status" value="1"/>
</dbReference>
<dbReference type="VEuPathDB" id="TriTrypDB:LPAL13_200045700"/>
<dbReference type="GO" id="GO:0046872">
    <property type="term" value="F:metal ion binding"/>
    <property type="evidence" value="ECO:0007669"/>
    <property type="project" value="UniProtKB-KW"/>
</dbReference>
<dbReference type="InterPro" id="IPR004843">
    <property type="entry name" value="Calcineurin-like_PHP"/>
</dbReference>
<keyword evidence="2 4" id="KW-0378">Hydrolase</keyword>
<dbReference type="Proteomes" id="UP000063063">
    <property type="component" value="Chromosome 20"/>
</dbReference>
<gene>
    <name evidence="6" type="ORF">LPMP_203960</name>
</gene>
<evidence type="ECO:0000313" key="7">
    <source>
        <dbReference type="Proteomes" id="UP000063063"/>
    </source>
</evidence>
<dbReference type="InterPro" id="IPR029052">
    <property type="entry name" value="Metallo-depent_PP-like"/>
</dbReference>
<name>A0A088RPX5_LEIPA</name>
<organism evidence="6 7">
    <name type="scientific">Leishmania panamensis</name>
    <dbReference type="NCBI Taxonomy" id="5679"/>
    <lineage>
        <taxon>Eukaryota</taxon>
        <taxon>Discoba</taxon>
        <taxon>Euglenozoa</taxon>
        <taxon>Kinetoplastea</taxon>
        <taxon>Metakinetoplastina</taxon>
        <taxon>Trypanosomatida</taxon>
        <taxon>Trypanosomatidae</taxon>
        <taxon>Leishmaniinae</taxon>
        <taxon>Leishmania</taxon>
        <taxon>Leishmania guyanensis species complex</taxon>
    </lineage>
</organism>
<keyword evidence="1" id="KW-0479">Metal-binding</keyword>
<dbReference type="PANTHER" id="PTHR45619">
    <property type="entry name" value="SERINE/THREONINE-PROTEIN PHOSPHATASE PP2A-RELATED"/>
    <property type="match status" value="1"/>
</dbReference>
<dbReference type="SMART" id="SM00156">
    <property type="entry name" value="PP2Ac"/>
    <property type="match status" value="1"/>
</dbReference>
<dbReference type="KEGG" id="lpan:LPMP_203960"/>
<sequence length="309" mass="35465">MNLDAWEEKVRHVQPLEMKEMQLLLRTAVNLLIEESNVQGVHLPVTICGDIHGQFLDLLRLFEVAGEIRRESSSMNYIFLGDLVDRGRNSVEVLTFLLILKLKYPHKITLIRGNHETRQVTTMYGFYDECAAKYGTVEIWKLCTEVFDCMPIAALIEGKSLCIHGGLSPEIRAIDQIRLLNRRQEIPNEGPFSDLVWSDPENVDGWVVSQRGAGFLFGASVTQEFIHRNRLNLIARAHQLVHEGFKYHFDEDYLCTVWSAPNYCYRCGNLASVLRIYEDHSREFVVFKEVEAQITISDEPKGKGPGYFL</sequence>
<keyword evidence="3" id="KW-0464">Manganese</keyword>
<dbReference type="PROSITE" id="PS00125">
    <property type="entry name" value="SER_THR_PHOSPHATASE"/>
    <property type="match status" value="1"/>
</dbReference>
<evidence type="ECO:0000256" key="1">
    <source>
        <dbReference type="ARBA" id="ARBA00022723"/>
    </source>
</evidence>
<evidence type="ECO:0000256" key="3">
    <source>
        <dbReference type="ARBA" id="ARBA00023211"/>
    </source>
</evidence>
<dbReference type="InterPro" id="IPR006186">
    <property type="entry name" value="Ser/Thr-sp_prot-phosphatase"/>
</dbReference>
<dbReference type="OrthoDB" id="1930084at2759"/>
<dbReference type="GO" id="GO:0004722">
    <property type="term" value="F:protein serine/threonine phosphatase activity"/>
    <property type="evidence" value="ECO:0007669"/>
    <property type="project" value="UniProtKB-EC"/>
</dbReference>
<dbReference type="InterPro" id="IPR047129">
    <property type="entry name" value="PPA2-like"/>
</dbReference>
<reference evidence="6 7" key="1">
    <citation type="journal article" date="2015" name="Sci. Rep.">
        <title>The genome of Leishmania panamensis: insights into genomics of the L. (Viannia) subgenus.</title>
        <authorList>
            <person name="Llanes A."/>
            <person name="Restrepo C.M."/>
            <person name="Vecchio G.D."/>
            <person name="Anguizola F.J."/>
            <person name="Lleonart R."/>
        </authorList>
    </citation>
    <scope>NUCLEOTIDE SEQUENCE [LARGE SCALE GENOMIC DNA]</scope>
    <source>
        <strain evidence="6 7">MHOM/PA/94/PSC-1</strain>
    </source>
</reference>
<dbReference type="EMBL" id="CP009389">
    <property type="protein sequence ID" value="AIN97890.1"/>
    <property type="molecule type" value="Genomic_DNA"/>
</dbReference>
<proteinExistence type="inferred from homology"/>
<dbReference type="GeneID" id="22574607"/>
<dbReference type="PRINTS" id="PR00114">
    <property type="entry name" value="STPHPHTASE"/>
</dbReference>
<accession>A0A088RPX5</accession>
<feature type="domain" description="Serine/threonine specific protein phosphatases" evidence="5">
    <location>
        <begin position="111"/>
        <end position="116"/>
    </location>
</feature>
<evidence type="ECO:0000259" key="5">
    <source>
        <dbReference type="PROSITE" id="PS00125"/>
    </source>
</evidence>
<dbReference type="EC" id="3.1.3.16" evidence="4"/>
<evidence type="ECO:0000256" key="4">
    <source>
        <dbReference type="RuleBase" id="RU004273"/>
    </source>
</evidence>
<evidence type="ECO:0000256" key="2">
    <source>
        <dbReference type="ARBA" id="ARBA00022801"/>
    </source>
</evidence>
<dbReference type="Gene3D" id="3.60.21.10">
    <property type="match status" value="1"/>
</dbReference>
<keyword evidence="7" id="KW-1185">Reference proteome</keyword>
<dbReference type="eggNOG" id="KOG0373">
    <property type="taxonomic scope" value="Eukaryota"/>
</dbReference>
<dbReference type="Pfam" id="PF00149">
    <property type="entry name" value="Metallophos"/>
    <property type="match status" value="1"/>
</dbReference>
<protein>
    <recommendedName>
        <fullName evidence="4">Serine/threonine-protein phosphatase</fullName>
        <ecNumber evidence="4">3.1.3.16</ecNumber>
    </recommendedName>
</protein>
<comment type="catalytic activity">
    <reaction evidence="4">
        <text>O-phospho-L-threonyl-[protein] + H2O = L-threonyl-[protein] + phosphate</text>
        <dbReference type="Rhea" id="RHEA:47004"/>
        <dbReference type="Rhea" id="RHEA-COMP:11060"/>
        <dbReference type="Rhea" id="RHEA-COMP:11605"/>
        <dbReference type="ChEBI" id="CHEBI:15377"/>
        <dbReference type="ChEBI" id="CHEBI:30013"/>
        <dbReference type="ChEBI" id="CHEBI:43474"/>
        <dbReference type="ChEBI" id="CHEBI:61977"/>
        <dbReference type="EC" id="3.1.3.16"/>
    </reaction>
</comment>